<name>A0A2A8CWS7_9BACT</name>
<proteinExistence type="predicted"/>
<comment type="caution">
    <text evidence="2">The sequence shown here is derived from an EMBL/GenBank/DDBJ whole genome shotgun (WGS) entry which is preliminary data.</text>
</comment>
<protein>
    <submittedName>
        <fullName evidence="2">Uncharacterized protein</fullName>
    </submittedName>
</protein>
<sequence length="294" mass="33501">MVPGGGSTETTGAVNQRIGARTAFLTVIQRLGRTGNRMVGEEYRAQTDTNGILRTDGRSVMKSFLRATHQWTRTRFFRIVAFAAMGVFLMSALQPAQAQQWRQRATVMTDVNPGQSTRAFIDTVAARLRNSDTLQVRRTKEGELMDIQTLTDSLLEEGVGLYSANRLFIDYEFEVVDNEFIEEIQDIKLIYRPASSGEGDIPILYLDAERELVANVLRNSGIPDERNLDTVHYFVNEISFPSLALDQNVRVISVAERKLREGFDQRRKVLMRQLKAFIYDKDKVYHTRILADQQ</sequence>
<organism evidence="2 3">
    <name type="scientific">Longibacter salinarum</name>
    <dbReference type="NCBI Taxonomy" id="1850348"/>
    <lineage>
        <taxon>Bacteria</taxon>
        <taxon>Pseudomonadati</taxon>
        <taxon>Rhodothermota</taxon>
        <taxon>Rhodothermia</taxon>
        <taxon>Rhodothermales</taxon>
        <taxon>Salisaetaceae</taxon>
        <taxon>Longibacter</taxon>
    </lineage>
</organism>
<dbReference type="EMBL" id="PDEQ01000005">
    <property type="protein sequence ID" value="PEN13145.1"/>
    <property type="molecule type" value="Genomic_DNA"/>
</dbReference>
<keyword evidence="1" id="KW-0472">Membrane</keyword>
<keyword evidence="3" id="KW-1185">Reference proteome</keyword>
<dbReference type="AlphaFoldDB" id="A0A2A8CWS7"/>
<dbReference type="Proteomes" id="UP000220102">
    <property type="component" value="Unassembled WGS sequence"/>
</dbReference>
<reference evidence="2 3" key="1">
    <citation type="submission" date="2017-10" db="EMBL/GenBank/DDBJ databases">
        <title>Draft genome of Longibacter Salinarum.</title>
        <authorList>
            <person name="Goh K.M."/>
            <person name="Shamsir M.S."/>
            <person name="Lim S.W."/>
        </authorList>
    </citation>
    <scope>NUCLEOTIDE SEQUENCE [LARGE SCALE GENOMIC DNA]</scope>
    <source>
        <strain evidence="2 3">KCTC 52045</strain>
    </source>
</reference>
<gene>
    <name evidence="2" type="ORF">CRI94_10890</name>
</gene>
<evidence type="ECO:0000313" key="2">
    <source>
        <dbReference type="EMBL" id="PEN13145.1"/>
    </source>
</evidence>
<feature type="transmembrane region" description="Helical" evidence="1">
    <location>
        <begin position="76"/>
        <end position="93"/>
    </location>
</feature>
<evidence type="ECO:0000313" key="3">
    <source>
        <dbReference type="Proteomes" id="UP000220102"/>
    </source>
</evidence>
<accession>A0A2A8CWS7</accession>
<keyword evidence="1" id="KW-0812">Transmembrane</keyword>
<keyword evidence="1" id="KW-1133">Transmembrane helix</keyword>
<evidence type="ECO:0000256" key="1">
    <source>
        <dbReference type="SAM" id="Phobius"/>
    </source>
</evidence>